<dbReference type="GO" id="GO:0005737">
    <property type="term" value="C:cytoplasm"/>
    <property type="evidence" value="ECO:0007669"/>
    <property type="project" value="UniProtKB-SubCell"/>
</dbReference>
<dbReference type="Gene3D" id="3.30.390.80">
    <property type="entry name" value="DNA repair protein Rad52/59/22"/>
    <property type="match status" value="1"/>
</dbReference>
<organism evidence="10 11">
    <name type="scientific">Calidris pygmaea</name>
    <name type="common">Spoon-billed sandpiper</name>
    <dbReference type="NCBI Taxonomy" id="425635"/>
    <lineage>
        <taxon>Eukaryota</taxon>
        <taxon>Metazoa</taxon>
        <taxon>Chordata</taxon>
        <taxon>Craniata</taxon>
        <taxon>Vertebrata</taxon>
        <taxon>Euteleostomi</taxon>
        <taxon>Archelosauria</taxon>
        <taxon>Archosauria</taxon>
        <taxon>Dinosauria</taxon>
        <taxon>Saurischia</taxon>
        <taxon>Theropoda</taxon>
        <taxon>Coelurosauria</taxon>
        <taxon>Aves</taxon>
        <taxon>Neognathae</taxon>
        <taxon>Neoaves</taxon>
        <taxon>Charadriiformes</taxon>
        <taxon>Scolopacidae</taxon>
        <taxon>Calidris</taxon>
    </lineage>
</organism>
<reference evidence="10" key="1">
    <citation type="submission" date="2025-08" db="UniProtKB">
        <authorList>
            <consortium name="Ensembl"/>
        </authorList>
    </citation>
    <scope>IDENTIFICATION</scope>
</reference>
<keyword evidence="6" id="KW-0539">Nucleus</keyword>
<keyword evidence="4" id="KW-0694">RNA-binding</keyword>
<dbReference type="GO" id="GO:0006302">
    <property type="term" value="P:double-strand break repair"/>
    <property type="evidence" value="ECO:0007669"/>
    <property type="project" value="UniProtKB-ARBA"/>
</dbReference>
<dbReference type="GO" id="GO:0006310">
    <property type="term" value="P:DNA recombination"/>
    <property type="evidence" value="ECO:0007669"/>
    <property type="project" value="UniProtKB-ARBA"/>
</dbReference>
<evidence type="ECO:0000259" key="9">
    <source>
        <dbReference type="Pfam" id="PF25517"/>
    </source>
</evidence>
<evidence type="ECO:0000256" key="6">
    <source>
        <dbReference type="ARBA" id="ARBA00023242"/>
    </source>
</evidence>
<protein>
    <recommendedName>
        <fullName evidence="12">RAD52 motif-containing protein 1</fullName>
    </recommendedName>
</protein>
<dbReference type="InterPro" id="IPR040224">
    <property type="entry name" value="RDM1"/>
</dbReference>
<evidence type="ECO:0000256" key="2">
    <source>
        <dbReference type="ARBA" id="ARBA00004604"/>
    </source>
</evidence>
<evidence type="ECO:0008006" key="12">
    <source>
        <dbReference type="Google" id="ProtNLM"/>
    </source>
</evidence>
<dbReference type="Pfam" id="PF00076">
    <property type="entry name" value="RRM_1"/>
    <property type="match status" value="1"/>
</dbReference>
<reference evidence="10" key="2">
    <citation type="submission" date="2025-09" db="UniProtKB">
        <authorList>
            <consortium name="Ensembl"/>
        </authorList>
    </citation>
    <scope>IDENTIFICATION</scope>
</reference>
<dbReference type="AlphaFoldDB" id="A0A8C3KMI5"/>
<feature type="region of interest" description="Disordered" evidence="7">
    <location>
        <begin position="197"/>
        <end position="241"/>
    </location>
</feature>
<evidence type="ECO:0000313" key="11">
    <source>
        <dbReference type="Proteomes" id="UP000694419"/>
    </source>
</evidence>
<feature type="domain" description="DM1" evidence="9">
    <location>
        <begin position="334"/>
        <end position="412"/>
    </location>
</feature>
<dbReference type="Ensembl" id="ENSCPGT00000028378.1">
    <property type="protein sequence ID" value="ENSCPGP00000025962.1"/>
    <property type="gene ID" value="ENSCPGG00000017917.1"/>
</dbReference>
<evidence type="ECO:0000313" key="10">
    <source>
        <dbReference type="Ensembl" id="ENSCPGP00000025962.1"/>
    </source>
</evidence>
<evidence type="ECO:0000256" key="1">
    <source>
        <dbReference type="ARBA" id="ARBA00004496"/>
    </source>
</evidence>
<dbReference type="InterPro" id="IPR000504">
    <property type="entry name" value="RRM_dom"/>
</dbReference>
<dbReference type="GO" id="GO:0003677">
    <property type="term" value="F:DNA binding"/>
    <property type="evidence" value="ECO:0007669"/>
    <property type="project" value="UniProtKB-KW"/>
</dbReference>
<dbReference type="Proteomes" id="UP000694419">
    <property type="component" value="Unplaced"/>
</dbReference>
<dbReference type="PANTHER" id="PTHR31164:SF1">
    <property type="entry name" value="RAD52 MOTIF-CONTAINING PROTEIN 1"/>
    <property type="match status" value="1"/>
</dbReference>
<feature type="domain" description="RRM" evidence="8">
    <location>
        <begin position="257"/>
        <end position="312"/>
    </location>
</feature>
<evidence type="ECO:0000256" key="7">
    <source>
        <dbReference type="SAM" id="MobiDB-lite"/>
    </source>
</evidence>
<accession>A0A8C3KMI5</accession>
<dbReference type="GO" id="GO:0003723">
    <property type="term" value="F:RNA binding"/>
    <property type="evidence" value="ECO:0007669"/>
    <property type="project" value="UniProtKB-KW"/>
</dbReference>
<dbReference type="PANTHER" id="PTHR31164">
    <property type="entry name" value="RAD52 MOTIF-CONTAINING PROTEIN 1"/>
    <property type="match status" value="1"/>
</dbReference>
<dbReference type="InterPro" id="IPR034200">
    <property type="entry name" value="RDM1_RRM"/>
</dbReference>
<comment type="subcellular location">
    <subcellularLocation>
        <location evidence="1">Cytoplasm</location>
    </subcellularLocation>
    <subcellularLocation>
        <location evidence="2">Nucleus</location>
        <location evidence="2">Nucleolus</location>
    </subcellularLocation>
</comment>
<sequence length="515" mass="54011">MIKVGGKTTPTSSKARRERWRWAPLGGRSSPGPLHPLSGAGGPEPAGSPDPQTHLRQIRHPPAQRGLPAEELRLALLLQEGPAQGGDLPEGDEVPALRRGKLHRLTPGTAPQPPRPLAGHGCPAPCKENQRINLQPTDMSLVFGGAAGTGRHEGPGGMSRSLGVGLEGGNLGLRGGFGVVRVDLGLGVELGGGAFPPHSQPGPCLPAERGAGRGPGGGGAGRRRPRHGGGGGVPGARGERQDAAGLGAGARAGAGGEHSLFSAFSKFGPLYSVRAHRNAAVAGPGYYAVIKFYSAGDAGRAQRACNGQRLFQTSPLKVCVCTKQKGFQQQVLALNSNKCQELANHYLGFNGWSSRIITLQNVSGFDGENEELGETLQKRSVKYLCAVEVTLPNHGVRTRGVALGEADVENSEGTFWMQLGVSDTDQSYFCAVYGSDKLSEFSWRQRSAQGLVSCCATQGGMLSVPLHSLLHTRIAFLPSVLSLSPAALFIPHRSHFWCEHAVGFSILSLWHGSGP</sequence>
<evidence type="ECO:0000256" key="3">
    <source>
        <dbReference type="ARBA" id="ARBA00022490"/>
    </source>
</evidence>
<evidence type="ECO:0000259" key="8">
    <source>
        <dbReference type="Pfam" id="PF00076"/>
    </source>
</evidence>
<keyword evidence="5" id="KW-0238">DNA-binding</keyword>
<evidence type="ECO:0000256" key="4">
    <source>
        <dbReference type="ARBA" id="ARBA00022884"/>
    </source>
</evidence>
<proteinExistence type="predicted"/>
<dbReference type="InterPro" id="IPR057652">
    <property type="entry name" value="DSRM_RDM1"/>
</dbReference>
<keyword evidence="11" id="KW-1185">Reference proteome</keyword>
<dbReference type="FunFam" id="3.30.390.80:FF:000002">
    <property type="entry name" value="RAD52 motif containing 1"/>
    <property type="match status" value="1"/>
</dbReference>
<dbReference type="CDD" id="cd12364">
    <property type="entry name" value="RRM_RDM1"/>
    <property type="match status" value="1"/>
</dbReference>
<keyword evidence="3" id="KW-0963">Cytoplasm</keyword>
<dbReference type="GO" id="GO:0005730">
    <property type="term" value="C:nucleolus"/>
    <property type="evidence" value="ECO:0007669"/>
    <property type="project" value="UniProtKB-SubCell"/>
</dbReference>
<dbReference type="Pfam" id="PF25517">
    <property type="entry name" value="DSRM_RDM1"/>
    <property type="match status" value="1"/>
</dbReference>
<evidence type="ECO:0000256" key="5">
    <source>
        <dbReference type="ARBA" id="ARBA00023125"/>
    </source>
</evidence>
<dbReference type="SUPFAM" id="SSF54768">
    <property type="entry name" value="dsRNA-binding domain-like"/>
    <property type="match status" value="1"/>
</dbReference>
<dbReference type="InterPro" id="IPR042525">
    <property type="entry name" value="Rad52_Rad59_Rad22_sf"/>
</dbReference>
<name>A0A8C3KMI5_9CHAR</name>
<feature type="region of interest" description="Disordered" evidence="7">
    <location>
        <begin position="1"/>
        <end position="67"/>
    </location>
</feature>